<reference evidence="1" key="1">
    <citation type="submission" date="2020-02" db="EMBL/GenBank/DDBJ databases">
        <authorList>
            <person name="Enbody D E."/>
            <person name="Pettersson E M."/>
        </authorList>
    </citation>
    <scope>NUCLEOTIDE SEQUENCE [LARGE SCALE GENOMIC DNA]</scope>
</reference>
<name>A0A8C3NLD2_GEOPR</name>
<proteinExistence type="predicted"/>
<dbReference type="Proteomes" id="UP000694382">
    <property type="component" value="Chromosome 28"/>
</dbReference>
<keyword evidence="2" id="KW-1185">Reference proteome</keyword>
<reference evidence="1" key="2">
    <citation type="submission" date="2025-08" db="UniProtKB">
        <authorList>
            <consortium name="Ensembl"/>
        </authorList>
    </citation>
    <scope>IDENTIFICATION</scope>
</reference>
<protein>
    <submittedName>
        <fullName evidence="1">Uncharacterized protein</fullName>
    </submittedName>
</protein>
<organism evidence="1 2">
    <name type="scientific">Geospiza parvula</name>
    <name type="common">Small tree-finch</name>
    <name type="synonym">Camarhynchus parvulus</name>
    <dbReference type="NCBI Taxonomy" id="87175"/>
    <lineage>
        <taxon>Eukaryota</taxon>
        <taxon>Metazoa</taxon>
        <taxon>Chordata</taxon>
        <taxon>Craniata</taxon>
        <taxon>Vertebrata</taxon>
        <taxon>Euteleostomi</taxon>
        <taxon>Archelosauria</taxon>
        <taxon>Archosauria</taxon>
        <taxon>Dinosauria</taxon>
        <taxon>Saurischia</taxon>
        <taxon>Theropoda</taxon>
        <taxon>Coelurosauria</taxon>
        <taxon>Aves</taxon>
        <taxon>Neognathae</taxon>
        <taxon>Neoaves</taxon>
        <taxon>Telluraves</taxon>
        <taxon>Australaves</taxon>
        <taxon>Passeriformes</taxon>
        <taxon>Thraupidae</taxon>
        <taxon>Camarhynchus</taxon>
    </lineage>
</organism>
<accession>A0A8C3NLD2</accession>
<dbReference type="AlphaFoldDB" id="A0A8C3NLD2"/>
<reference evidence="1" key="3">
    <citation type="submission" date="2025-09" db="UniProtKB">
        <authorList>
            <consortium name="Ensembl"/>
        </authorList>
    </citation>
    <scope>IDENTIFICATION</scope>
</reference>
<evidence type="ECO:0000313" key="1">
    <source>
        <dbReference type="Ensembl" id="ENSCPVP00000021559.1"/>
    </source>
</evidence>
<evidence type="ECO:0000313" key="2">
    <source>
        <dbReference type="Proteomes" id="UP000694382"/>
    </source>
</evidence>
<dbReference type="Ensembl" id="ENSCPVT00000022517.2">
    <property type="protein sequence ID" value="ENSCPVP00000021559.1"/>
    <property type="gene ID" value="ENSCPVG00000015546.2"/>
</dbReference>
<sequence>TSNFLRPFIWKYQGNYLFPIHHGGLDRIFLSKDASVNVSSVNTSSGTRNHFISTYISFAWEELLPLMRQEQPWIPSGFLQDSFRILWHCRSWSARPNFLLLLQGSPRTGNLLSLSNYWVLRQLLDVIAEM</sequence>